<dbReference type="RefSeq" id="WP_024364738.1">
    <property type="nucleotide sequence ID" value="NZ_BJNS01000045.1"/>
</dbReference>
<dbReference type="Proteomes" id="UP000238825">
    <property type="component" value="Chromosome"/>
</dbReference>
<proteinExistence type="predicted"/>
<protein>
    <submittedName>
        <fullName evidence="1">Uncharacterized protein</fullName>
    </submittedName>
</protein>
<evidence type="ECO:0000313" key="4">
    <source>
        <dbReference type="Proteomes" id="UP000255295"/>
    </source>
</evidence>
<evidence type="ECO:0000313" key="3">
    <source>
        <dbReference type="Proteomes" id="UP000238825"/>
    </source>
</evidence>
<dbReference type="GeneID" id="48276659"/>
<dbReference type="AlphaFoldDB" id="A0A2S0JZW1"/>
<name>A0A2S0JZW1_LYSSH</name>
<dbReference type="EMBL" id="UFSZ01000001">
    <property type="protein sequence ID" value="SUV17495.1"/>
    <property type="molecule type" value="Genomic_DNA"/>
</dbReference>
<dbReference type="Proteomes" id="UP000255295">
    <property type="component" value="Unassembled WGS sequence"/>
</dbReference>
<evidence type="ECO:0000313" key="2">
    <source>
        <dbReference type="EMBL" id="SUV17495.1"/>
    </source>
</evidence>
<reference evidence="2 4" key="2">
    <citation type="submission" date="2018-06" db="EMBL/GenBank/DDBJ databases">
        <authorList>
            <consortium name="Pathogen Informatics"/>
            <person name="Doyle S."/>
        </authorList>
    </citation>
    <scope>NUCLEOTIDE SEQUENCE [LARGE SCALE GENOMIC DNA]</scope>
    <source>
        <strain evidence="2 4">NCTC10338</strain>
    </source>
</reference>
<dbReference type="EMBL" id="CP019980">
    <property type="protein sequence ID" value="AVK96690.1"/>
    <property type="molecule type" value="Genomic_DNA"/>
</dbReference>
<sequence length="75" mass="8738">MVDVIMLIKHRRAIYGAIGAIEFNLIMEDYDLAIERAYDIIRSLKALQANQKIDLAEVDRVIDHIQQWEVQDVQV</sequence>
<gene>
    <name evidence="1" type="ORF">LS41612_10640</name>
    <name evidence="2" type="ORF">NCTC10338_02598</name>
</gene>
<organism evidence="1 3">
    <name type="scientific">Lysinibacillus sphaericus</name>
    <name type="common">Bacillus sphaericus</name>
    <dbReference type="NCBI Taxonomy" id="1421"/>
    <lineage>
        <taxon>Bacteria</taxon>
        <taxon>Bacillati</taxon>
        <taxon>Bacillota</taxon>
        <taxon>Bacilli</taxon>
        <taxon>Bacillales</taxon>
        <taxon>Bacillaceae</taxon>
        <taxon>Lysinibacillus</taxon>
    </lineage>
</organism>
<reference evidence="1 3" key="1">
    <citation type="submission" date="2017-03" db="EMBL/GenBank/DDBJ databases">
        <title>The whole genome sequencing and assembly of Lysinibacillus sphaericus DSM 28T strain.</title>
        <authorList>
            <person name="Lee Y.-J."/>
            <person name="Yi H."/>
            <person name="Bahn Y.-S."/>
            <person name="Kim J.F."/>
            <person name="Lee D.-W."/>
        </authorList>
    </citation>
    <scope>NUCLEOTIDE SEQUENCE [LARGE SCALE GENOMIC DNA]</scope>
    <source>
        <strain evidence="1 3">DSM 28</strain>
    </source>
</reference>
<accession>A0A2S0JZW1</accession>
<evidence type="ECO:0000313" key="1">
    <source>
        <dbReference type="EMBL" id="AVK96690.1"/>
    </source>
</evidence>